<evidence type="ECO:0000256" key="5">
    <source>
        <dbReference type="ARBA" id="ARBA00023015"/>
    </source>
</evidence>
<evidence type="ECO:0000256" key="8">
    <source>
        <dbReference type="ARBA" id="ARBA00023242"/>
    </source>
</evidence>
<keyword evidence="7 11" id="KW-0804">Transcription</keyword>
<keyword evidence="8 11" id="KW-0539">Nucleus</keyword>
<evidence type="ECO:0000256" key="11">
    <source>
        <dbReference type="RuleBase" id="RU365082"/>
    </source>
</evidence>
<dbReference type="PANTHER" id="PTHR12809:SF2">
    <property type="entry name" value="MEDIATOR OF RNA POLYMERASE II TRANSCRIPTION SUBUNIT 14"/>
    <property type="match status" value="1"/>
</dbReference>
<dbReference type="GO" id="GO:0003712">
    <property type="term" value="F:transcription coregulator activity"/>
    <property type="evidence" value="ECO:0007669"/>
    <property type="project" value="UniProtKB-UniRule"/>
</dbReference>
<dbReference type="Pfam" id="PF26204">
    <property type="entry name" value="Med14_fung"/>
    <property type="match status" value="1"/>
</dbReference>
<evidence type="ECO:0000259" key="13">
    <source>
        <dbReference type="Pfam" id="PF08638"/>
    </source>
</evidence>
<evidence type="ECO:0000313" key="15">
    <source>
        <dbReference type="Proteomes" id="UP000224634"/>
    </source>
</evidence>
<organism evidence="14 15">
    <name type="scientific">Polytolypa hystricis (strain UAMH7299)</name>
    <dbReference type="NCBI Taxonomy" id="1447883"/>
    <lineage>
        <taxon>Eukaryota</taxon>
        <taxon>Fungi</taxon>
        <taxon>Dikarya</taxon>
        <taxon>Ascomycota</taxon>
        <taxon>Pezizomycotina</taxon>
        <taxon>Eurotiomycetes</taxon>
        <taxon>Eurotiomycetidae</taxon>
        <taxon>Onygenales</taxon>
        <taxon>Onygenales incertae sedis</taxon>
        <taxon>Polytolypa</taxon>
    </lineage>
</organism>
<feature type="region of interest" description="Disordered" evidence="12">
    <location>
        <begin position="1041"/>
        <end position="1123"/>
    </location>
</feature>
<dbReference type="Proteomes" id="UP000224634">
    <property type="component" value="Unassembled WGS sequence"/>
</dbReference>
<evidence type="ECO:0000256" key="9">
    <source>
        <dbReference type="ARBA" id="ARBA00025687"/>
    </source>
</evidence>
<evidence type="ECO:0000313" key="14">
    <source>
        <dbReference type="EMBL" id="PGH11228.1"/>
    </source>
</evidence>
<evidence type="ECO:0000256" key="10">
    <source>
        <dbReference type="ARBA" id="ARBA00032007"/>
    </source>
</evidence>
<comment type="function">
    <text evidence="9 11">Component of the Mediator complex, a coactivator involved in the regulated transcription of nearly all RNA polymerase II-dependent genes. Mediator functions as a bridge to convey information from gene-specific regulatory proteins to the basal RNA polymerase II transcription machinery. Mediator is recruited to promoters by direct interactions with regulatory proteins and serves as a scaffold for the assembly of a functional preinitiation complex with RNA polymerase II and the general transcription factors.</text>
</comment>
<evidence type="ECO:0000256" key="4">
    <source>
        <dbReference type="ARBA" id="ARBA00019619"/>
    </source>
</evidence>
<sequence>MPGIIMDDVRSGIGRAPLENGTQTYHDRMLDASLPENAETNSHLRKNGVNETAFSDYGNPSTAMPSTLAPLPPELVHISEGFFPFAQLINRAVQQCWNDLTELITELADVKLASVNGTSPSAQLNTAMNGKARSENAQKRLRLLEMLQMRRAEFIKLLVLSQWGRRATDVSKLIDLQAFIRMRYDMYNGATLYVGEMKRDLIRAQMGNPDLRTAFEVITTGRLGSMQHLGFISPGKLTSQKMLKTIRSIDKLIKSRLILHDSVPLAFANYTVRNGRVTFVVQAEFEIDLSIAHEDPRSQFFFVDLRFLFQPAPSVTDGRLFDELDHRVNTALMDRGLPGCFVLLHNLALTNKITILFKQAIQLARGQWINSLRVELLRRTLVVQYWANKPGPKSWVEIGINSGFRVQDSMIPNTSFLSLRWVRDNKEVDAQGINFDLQNLSMESLLRSVISLHISHTLRSAYAKLCETRLYGDGTLHIGLQMSSIEPADCCLEMQLTMGRRLKMTLESFTGAAVYQTVPLLLNRQDTEYNMDRSPLEEVTSRIYRLRSAAVMEEFDAHIKCLGWKTVNPRGVRTEDLRRAFPPRVIRFMVVRCVDWRRDWVAAQTSGPDGDNLWAIHLREIGDVAKHDGQPRYTGHFALQSVYMLTDRFPAAIQGSIRSSTARLEYSLSGMICILANARYLSALGLLQQVSGSGKLVLDDLLGVPSLSFRFRSRSLPVGLQIAPLPADGKAPCIKETILLSFKGIDPRSRYVTVIARGQLASPIKNISHLAAKMEPLVAFPPKSREFVMLFSAPAGEPIILPLLYRLQKLEHVLFMAQLLDPKDFRLQSISLSRLRFIYSTEEYSRGDIKFNYRKRTLKSDIECSELLSTTTPLSSLRMSIDFHPRNPQRLIKDSLTAALNGPTLGTSFSNVMALLTATLPLLRSLKDISTGELFKSRVLVTPRSAKVYYLRYPPYRNRFQIGLSHRRGRMVWILRDVPAASARVSQARETLGSDLRQNIYSSKGDGWVGLETGAIADAEKVGNLLLALDGIMKRHLVTLPSSGSAGHRMRPAGGTEIRPPRTTTNESQKDHFDPKAARVNSPGQERSTEKPSMGLRTTDIHRSNIPPKSPATNKKPEVIMID</sequence>
<keyword evidence="5 11" id="KW-0805">Transcription regulation</keyword>
<dbReference type="STRING" id="1447883.A0A2B7XRK1"/>
<comment type="subcellular location">
    <subcellularLocation>
        <location evidence="1 11">Nucleus</location>
    </subcellularLocation>
</comment>
<comment type="subunit">
    <text evidence="3 11">Component of the Mediator complex.</text>
</comment>
<evidence type="ECO:0000256" key="6">
    <source>
        <dbReference type="ARBA" id="ARBA00023159"/>
    </source>
</evidence>
<keyword evidence="15" id="KW-1185">Reference proteome</keyword>
<dbReference type="EMBL" id="PDNA01000135">
    <property type="protein sequence ID" value="PGH11228.1"/>
    <property type="molecule type" value="Genomic_DNA"/>
</dbReference>
<comment type="caution">
    <text evidence="14">The sequence shown here is derived from an EMBL/GenBank/DDBJ whole genome shotgun (WGS) entry which is preliminary data.</text>
</comment>
<keyword evidence="6 11" id="KW-0010">Activator</keyword>
<comment type="similarity">
    <text evidence="2 11">Belongs to the Mediator complex subunit 14 family.</text>
</comment>
<dbReference type="Pfam" id="PF08638">
    <property type="entry name" value="Med14"/>
    <property type="match status" value="1"/>
</dbReference>
<dbReference type="GO" id="GO:0070847">
    <property type="term" value="C:core mediator complex"/>
    <property type="evidence" value="ECO:0007669"/>
    <property type="project" value="TreeGrafter"/>
</dbReference>
<evidence type="ECO:0000256" key="1">
    <source>
        <dbReference type="ARBA" id="ARBA00004123"/>
    </source>
</evidence>
<evidence type="ECO:0000256" key="12">
    <source>
        <dbReference type="SAM" id="MobiDB-lite"/>
    </source>
</evidence>
<dbReference type="PANTHER" id="PTHR12809">
    <property type="entry name" value="MEDIATOR COMPLEX SUBUNIT"/>
    <property type="match status" value="1"/>
</dbReference>
<feature type="domain" description="Mediator complex subunit MED14 N-terminal" evidence="13">
    <location>
        <begin position="82"/>
        <end position="292"/>
    </location>
</feature>
<dbReference type="InterPro" id="IPR055122">
    <property type="entry name" value="Med14_N"/>
</dbReference>
<proteinExistence type="inferred from homology"/>
<evidence type="ECO:0000256" key="2">
    <source>
        <dbReference type="ARBA" id="ARBA00007813"/>
    </source>
</evidence>
<accession>A0A2B7XRK1</accession>
<reference evidence="14 15" key="1">
    <citation type="submission" date="2017-10" db="EMBL/GenBank/DDBJ databases">
        <title>Comparative genomics in systemic dimorphic fungi from Ajellomycetaceae.</title>
        <authorList>
            <person name="Munoz J.F."/>
            <person name="Mcewen J.G."/>
            <person name="Clay O.K."/>
            <person name="Cuomo C.A."/>
        </authorList>
    </citation>
    <scope>NUCLEOTIDE SEQUENCE [LARGE SCALE GENOMIC DNA]</scope>
    <source>
        <strain evidence="14 15">UAMH7299</strain>
    </source>
</reference>
<dbReference type="AlphaFoldDB" id="A0A2B7XRK1"/>
<dbReference type="InterPro" id="IPR013947">
    <property type="entry name" value="Mediator_Med14"/>
</dbReference>
<dbReference type="GO" id="GO:0006357">
    <property type="term" value="P:regulation of transcription by RNA polymerase II"/>
    <property type="evidence" value="ECO:0007669"/>
    <property type="project" value="InterPro"/>
</dbReference>
<feature type="compositionally biased region" description="Basic and acidic residues" evidence="12">
    <location>
        <begin position="1068"/>
        <end position="1077"/>
    </location>
</feature>
<dbReference type="GO" id="GO:0016592">
    <property type="term" value="C:mediator complex"/>
    <property type="evidence" value="ECO:0007669"/>
    <property type="project" value="UniProtKB-UniRule"/>
</dbReference>
<name>A0A2B7XRK1_POLH7</name>
<gene>
    <name evidence="14" type="ORF">AJ80_07233</name>
</gene>
<evidence type="ECO:0000256" key="3">
    <source>
        <dbReference type="ARBA" id="ARBA00011837"/>
    </source>
</evidence>
<dbReference type="OrthoDB" id="205099at2759"/>
<protein>
    <recommendedName>
        <fullName evidence="4 11">Mediator of RNA polymerase II transcription subunit 14</fullName>
    </recommendedName>
    <alternativeName>
        <fullName evidence="10 11">Mediator complex subunit 14</fullName>
    </alternativeName>
</protein>
<evidence type="ECO:0000256" key="7">
    <source>
        <dbReference type="ARBA" id="ARBA00023163"/>
    </source>
</evidence>